<dbReference type="PROSITE" id="PS50235">
    <property type="entry name" value="USP_3"/>
    <property type="match status" value="1"/>
</dbReference>
<keyword evidence="5" id="KW-0833">Ubl conjugation pathway</keyword>
<dbReference type="PANTHER" id="PTHR21646">
    <property type="entry name" value="UBIQUITIN CARBOXYL-TERMINAL HYDROLASE"/>
    <property type="match status" value="1"/>
</dbReference>
<feature type="non-terminal residue" evidence="10">
    <location>
        <position position="442"/>
    </location>
</feature>
<dbReference type="EC" id="3.4.19.12" evidence="3"/>
<keyword evidence="4 12" id="KW-0645">Protease</keyword>
<evidence type="ECO:0000259" key="9">
    <source>
        <dbReference type="PROSITE" id="PS50235"/>
    </source>
</evidence>
<organism evidence="10">
    <name type="scientific">Cladocopium goreaui</name>
    <dbReference type="NCBI Taxonomy" id="2562237"/>
    <lineage>
        <taxon>Eukaryota</taxon>
        <taxon>Sar</taxon>
        <taxon>Alveolata</taxon>
        <taxon>Dinophyceae</taxon>
        <taxon>Suessiales</taxon>
        <taxon>Symbiodiniaceae</taxon>
        <taxon>Cladocopium</taxon>
    </lineage>
</organism>
<comment type="similarity">
    <text evidence="2">Belongs to the peptidase C19 family.</text>
</comment>
<evidence type="ECO:0000256" key="8">
    <source>
        <dbReference type="SAM" id="MobiDB-lite"/>
    </source>
</evidence>
<feature type="region of interest" description="Disordered" evidence="8">
    <location>
        <begin position="1"/>
        <end position="20"/>
    </location>
</feature>
<feature type="non-terminal residue" evidence="10">
    <location>
        <position position="1"/>
    </location>
</feature>
<evidence type="ECO:0000256" key="7">
    <source>
        <dbReference type="ARBA" id="ARBA00022807"/>
    </source>
</evidence>
<dbReference type="InterPro" id="IPR001394">
    <property type="entry name" value="Peptidase_C19_UCH"/>
</dbReference>
<evidence type="ECO:0000256" key="5">
    <source>
        <dbReference type="ARBA" id="ARBA00022786"/>
    </source>
</evidence>
<dbReference type="InterPro" id="IPR050185">
    <property type="entry name" value="Ub_carboxyl-term_hydrolase"/>
</dbReference>
<dbReference type="GO" id="GO:0006508">
    <property type="term" value="P:proteolysis"/>
    <property type="evidence" value="ECO:0007669"/>
    <property type="project" value="UniProtKB-KW"/>
</dbReference>
<proteinExistence type="inferred from homology"/>
<dbReference type="AlphaFoldDB" id="A0A9P1FMA9"/>
<evidence type="ECO:0000313" key="12">
    <source>
        <dbReference type="EMBL" id="CAL4769876.1"/>
    </source>
</evidence>
<reference evidence="11" key="2">
    <citation type="submission" date="2024-04" db="EMBL/GenBank/DDBJ databases">
        <authorList>
            <person name="Chen Y."/>
            <person name="Shah S."/>
            <person name="Dougan E. K."/>
            <person name="Thang M."/>
            <person name="Chan C."/>
        </authorList>
    </citation>
    <scope>NUCLEOTIDE SEQUENCE [LARGE SCALE GENOMIC DNA]</scope>
</reference>
<evidence type="ECO:0000313" key="13">
    <source>
        <dbReference type="Proteomes" id="UP001152797"/>
    </source>
</evidence>
<dbReference type="EMBL" id="CAMXCT030000726">
    <property type="protein sequence ID" value="CAL4769876.1"/>
    <property type="molecule type" value="Genomic_DNA"/>
</dbReference>
<dbReference type="Gene3D" id="3.90.70.10">
    <property type="entry name" value="Cysteine proteinases"/>
    <property type="match status" value="1"/>
</dbReference>
<keyword evidence="6 12" id="KW-0378">Hydrolase</keyword>
<dbReference type="InterPro" id="IPR038765">
    <property type="entry name" value="Papain-like_cys_pep_sf"/>
</dbReference>
<evidence type="ECO:0000256" key="6">
    <source>
        <dbReference type="ARBA" id="ARBA00022801"/>
    </source>
</evidence>
<dbReference type="Pfam" id="PF00443">
    <property type="entry name" value="UCH"/>
    <property type="match status" value="1"/>
</dbReference>
<dbReference type="Proteomes" id="UP001152797">
    <property type="component" value="Unassembled WGS sequence"/>
</dbReference>
<dbReference type="PANTHER" id="PTHR21646:SF24">
    <property type="entry name" value="UBIQUITIN CARBOXYL-TERMINAL HYDROLASE"/>
    <property type="match status" value="1"/>
</dbReference>
<evidence type="ECO:0000256" key="4">
    <source>
        <dbReference type="ARBA" id="ARBA00022670"/>
    </source>
</evidence>
<dbReference type="OrthoDB" id="292964at2759"/>
<dbReference type="PROSITE" id="PS00972">
    <property type="entry name" value="USP_1"/>
    <property type="match status" value="1"/>
</dbReference>
<accession>A0A9P1FMA9</accession>
<evidence type="ECO:0000256" key="3">
    <source>
        <dbReference type="ARBA" id="ARBA00012759"/>
    </source>
</evidence>
<dbReference type="SUPFAM" id="SSF54001">
    <property type="entry name" value="Cysteine proteinases"/>
    <property type="match status" value="1"/>
</dbReference>
<dbReference type="GO" id="GO:0004843">
    <property type="term" value="F:cysteine-type deubiquitinase activity"/>
    <property type="evidence" value="ECO:0007669"/>
    <property type="project" value="UniProtKB-EC"/>
</dbReference>
<name>A0A9P1FMA9_9DINO</name>
<comment type="caution">
    <text evidence="10">The sequence shown here is derived from an EMBL/GenBank/DDBJ whole genome shotgun (WGS) entry which is preliminary data.</text>
</comment>
<protein>
    <recommendedName>
        <fullName evidence="3">ubiquitinyl hydrolase 1</fullName>
        <ecNumber evidence="3">3.4.19.12</ecNumber>
    </recommendedName>
</protein>
<evidence type="ECO:0000313" key="10">
    <source>
        <dbReference type="EMBL" id="CAI3982564.1"/>
    </source>
</evidence>
<feature type="domain" description="USP" evidence="9">
    <location>
        <begin position="86"/>
        <end position="442"/>
    </location>
</feature>
<reference evidence="10" key="1">
    <citation type="submission" date="2022-10" db="EMBL/GenBank/DDBJ databases">
        <authorList>
            <person name="Chen Y."/>
            <person name="Dougan E. K."/>
            <person name="Chan C."/>
            <person name="Rhodes N."/>
            <person name="Thang M."/>
        </authorList>
    </citation>
    <scope>NUCLEOTIDE SEQUENCE</scope>
</reference>
<comment type="catalytic activity">
    <reaction evidence="1">
        <text>Thiol-dependent hydrolysis of ester, thioester, amide, peptide and isopeptide bonds formed by the C-terminal Gly of ubiquitin (a 76-residue protein attached to proteins as an intracellular targeting signal).</text>
        <dbReference type="EC" id="3.4.19.12"/>
    </reaction>
</comment>
<sequence>DGAAAVPGLSAPPLPPLDRIPTSLPEHVIEARTSSGRVGISGSPYQLFHQMRDRRVASEPPAALAAVPAAEGTSCSSKCRRRENPVGLYNLGNTCFLNAALQSLAHAPLLSDFFLKRHFVKDLNVENPLGTKGAIASAFAKLLQELLQPEGTAEAIAPEEMLRALCKHCPIIAEQPGMQQDAQEVMAFLLDALHEDLNRIREARETRRPAREAPAAAVSSSGLGELQKPEERLAAEAWYSHLLWHRSLVVDLCQGQLRSQVKCSKCGCASVTFDPFLFLTLPLPARLKRGRKVHIEEAIKAFCVEERLDGSDSWGCPRCDRRVSASKRLSLWKLPLLLLVHLKRFGFEASGAWTAPSWKIEGEVWTPPQLDLGNFVSKTSPQRASLQYDLFAAVDHAGVSPFSGHYTASCRRADGWWRLDDSRAEYLGRAGSEATERKVIGP</sequence>
<dbReference type="InterPro" id="IPR018200">
    <property type="entry name" value="USP_CS"/>
</dbReference>
<dbReference type="GO" id="GO:0016579">
    <property type="term" value="P:protein deubiquitination"/>
    <property type="evidence" value="ECO:0007669"/>
    <property type="project" value="InterPro"/>
</dbReference>
<feature type="region of interest" description="Disordered" evidence="8">
    <location>
        <begin position="204"/>
        <end position="224"/>
    </location>
</feature>
<dbReference type="EMBL" id="CAMXCT020000726">
    <property type="protein sequence ID" value="CAL1135939.1"/>
    <property type="molecule type" value="Genomic_DNA"/>
</dbReference>
<dbReference type="InterPro" id="IPR028889">
    <property type="entry name" value="USP"/>
</dbReference>
<gene>
    <name evidence="10" type="ORF">C1SCF055_LOCUS10243</name>
</gene>
<keyword evidence="13" id="KW-1185">Reference proteome</keyword>
<evidence type="ECO:0000256" key="2">
    <source>
        <dbReference type="ARBA" id="ARBA00009085"/>
    </source>
</evidence>
<keyword evidence="7" id="KW-0788">Thiol protease</keyword>
<dbReference type="EMBL" id="CAMXCT010000726">
    <property type="protein sequence ID" value="CAI3982564.1"/>
    <property type="molecule type" value="Genomic_DNA"/>
</dbReference>
<evidence type="ECO:0000256" key="1">
    <source>
        <dbReference type="ARBA" id="ARBA00000707"/>
    </source>
</evidence>
<evidence type="ECO:0000313" key="11">
    <source>
        <dbReference type="EMBL" id="CAL1135939.1"/>
    </source>
</evidence>